<organism evidence="3">
    <name type="scientific">hydrothermal vent metagenome</name>
    <dbReference type="NCBI Taxonomy" id="652676"/>
    <lineage>
        <taxon>unclassified sequences</taxon>
        <taxon>metagenomes</taxon>
        <taxon>ecological metagenomes</taxon>
    </lineage>
</organism>
<feature type="domain" description="PurM-like N-terminal" evidence="1">
    <location>
        <begin position="24"/>
        <end position="133"/>
    </location>
</feature>
<keyword evidence="3" id="KW-0418">Kinase</keyword>
<reference evidence="3" key="1">
    <citation type="submission" date="2016-10" db="EMBL/GenBank/DDBJ databases">
        <authorList>
            <person name="de Groot N.N."/>
        </authorList>
    </citation>
    <scope>NUCLEOTIDE SEQUENCE</scope>
</reference>
<dbReference type="InterPro" id="IPR036676">
    <property type="entry name" value="PurM-like_C_sf"/>
</dbReference>
<dbReference type="EMBL" id="FPHU01000025">
    <property type="protein sequence ID" value="SFV79978.1"/>
    <property type="molecule type" value="Genomic_DNA"/>
</dbReference>
<keyword evidence="3" id="KW-0808">Transferase</keyword>
<dbReference type="Pfam" id="PF00586">
    <property type="entry name" value="AIRS"/>
    <property type="match status" value="1"/>
</dbReference>
<dbReference type="PANTHER" id="PTHR30270">
    <property type="entry name" value="THIAMINE-MONOPHOSPHATE KINASE"/>
    <property type="match status" value="1"/>
</dbReference>
<dbReference type="NCBIfam" id="TIGR01379">
    <property type="entry name" value="thiL"/>
    <property type="match status" value="1"/>
</dbReference>
<dbReference type="Gene3D" id="3.30.1330.10">
    <property type="entry name" value="PurM-like, N-terminal domain"/>
    <property type="match status" value="1"/>
</dbReference>
<evidence type="ECO:0000313" key="4">
    <source>
        <dbReference type="EMBL" id="SFV79978.1"/>
    </source>
</evidence>
<dbReference type="Pfam" id="PF02769">
    <property type="entry name" value="AIRS_C"/>
    <property type="match status" value="1"/>
</dbReference>
<dbReference type="EMBL" id="FPHW01000009">
    <property type="protein sequence ID" value="SFV83407.1"/>
    <property type="molecule type" value="Genomic_DNA"/>
</dbReference>
<evidence type="ECO:0000313" key="5">
    <source>
        <dbReference type="EMBL" id="SFV83156.1"/>
    </source>
</evidence>
<dbReference type="PIRSF" id="PIRSF005303">
    <property type="entry name" value="Thiam_monoph_kin"/>
    <property type="match status" value="1"/>
</dbReference>
<dbReference type="InterPro" id="IPR006283">
    <property type="entry name" value="ThiL-like"/>
</dbReference>
<dbReference type="InterPro" id="IPR036921">
    <property type="entry name" value="PurM-like_N_sf"/>
</dbReference>
<dbReference type="GO" id="GO:0009030">
    <property type="term" value="F:thiamine-phosphate kinase activity"/>
    <property type="evidence" value="ECO:0007669"/>
    <property type="project" value="UniProtKB-EC"/>
</dbReference>
<dbReference type="EC" id="2.7.4.16" evidence="3"/>
<dbReference type="SUPFAM" id="SSF56042">
    <property type="entry name" value="PurM C-terminal domain-like"/>
    <property type="match status" value="1"/>
</dbReference>
<dbReference type="InterPro" id="IPR010918">
    <property type="entry name" value="PurM-like_C_dom"/>
</dbReference>
<proteinExistence type="inferred from homology"/>
<sequence length="309" mass="33725">MNEFELIEKYFNWGRGHAVDLSVGDDCAIIKVNPNTQMVTSVDTLIAGVHFPVNTSASDIAYKALAVNLSDLAAMGAIPKHFTLALTLPEINEPWLDEFSASLKQLSEEYSINLVGGDTTKGALSITINVMGEVEQGKALLRSSAQVGDLIFVSNTMGDPAYAWQQIQQGNVPSLFYLDRLNRPTPQVLLGQQLLGIANACIDISDGLEQDLSHILKHSNVGATINLADIPLSDEMITYIENTHDWCTVLAGGDDYELCFTVPVESLKDLEAVKNKTNIQLTQIGVVTKSGGLSRLGYFDQECKSYQHF</sequence>
<dbReference type="GO" id="GO:0009228">
    <property type="term" value="P:thiamine biosynthetic process"/>
    <property type="evidence" value="ECO:0007669"/>
    <property type="project" value="InterPro"/>
</dbReference>
<dbReference type="EMBL" id="FPHQ01000009">
    <property type="protein sequence ID" value="SFV76017.1"/>
    <property type="molecule type" value="Genomic_DNA"/>
</dbReference>
<dbReference type="SUPFAM" id="SSF55326">
    <property type="entry name" value="PurM N-terminal domain-like"/>
    <property type="match status" value="1"/>
</dbReference>
<dbReference type="EMBL" id="FPHT01000327">
    <property type="protein sequence ID" value="SFV83156.1"/>
    <property type="molecule type" value="Genomic_DNA"/>
</dbReference>
<dbReference type="HAMAP" id="MF_02128">
    <property type="entry name" value="TMP_kinase"/>
    <property type="match status" value="1"/>
</dbReference>
<protein>
    <submittedName>
        <fullName evidence="3">Thiamine-monophosphate kinase</fullName>
        <ecNumber evidence="3">2.7.4.16</ecNumber>
    </submittedName>
</protein>
<evidence type="ECO:0000259" key="1">
    <source>
        <dbReference type="Pfam" id="PF00586"/>
    </source>
</evidence>
<dbReference type="Gene3D" id="3.90.650.10">
    <property type="entry name" value="PurM-like C-terminal domain"/>
    <property type="match status" value="1"/>
</dbReference>
<dbReference type="CDD" id="cd02194">
    <property type="entry name" value="ThiL"/>
    <property type="match status" value="1"/>
</dbReference>
<dbReference type="AlphaFoldDB" id="A0A1W1D6F2"/>
<gene>
    <name evidence="3" type="ORF">MNB_SUP05-10-654</name>
    <name evidence="5" type="ORF">MNB_SUP05-12-465</name>
    <name evidence="4" type="ORF">MNB_SUP05-13-26</name>
    <name evidence="6" type="ORF">MNB_SUP05-7-928</name>
</gene>
<accession>A0A1W1D6F2</accession>
<dbReference type="PANTHER" id="PTHR30270:SF0">
    <property type="entry name" value="THIAMINE-MONOPHOSPHATE KINASE"/>
    <property type="match status" value="1"/>
</dbReference>
<evidence type="ECO:0000313" key="6">
    <source>
        <dbReference type="EMBL" id="SFV83407.1"/>
    </source>
</evidence>
<evidence type="ECO:0000259" key="2">
    <source>
        <dbReference type="Pfam" id="PF02769"/>
    </source>
</evidence>
<feature type="domain" description="PurM-like C-terminal" evidence="2">
    <location>
        <begin position="195"/>
        <end position="293"/>
    </location>
</feature>
<evidence type="ECO:0000313" key="3">
    <source>
        <dbReference type="EMBL" id="SFV76017.1"/>
    </source>
</evidence>
<name>A0A1W1D6F2_9ZZZZ</name>
<dbReference type="InterPro" id="IPR016188">
    <property type="entry name" value="PurM-like_N"/>
</dbReference>